<evidence type="ECO:0000313" key="3">
    <source>
        <dbReference type="Proteomes" id="UP000703315"/>
    </source>
</evidence>
<comment type="caution">
    <text evidence="2">The sequence shown here is derived from an EMBL/GenBank/DDBJ whole genome shotgun (WGS) entry which is preliminary data.</text>
</comment>
<name>A0A921K8Q3_9MICC</name>
<reference evidence="2" key="1">
    <citation type="journal article" date="2021" name="PeerJ">
        <title>Extensive microbial diversity within the chicken gut microbiome revealed by metagenomics and culture.</title>
        <authorList>
            <person name="Gilroy R."/>
            <person name="Ravi A."/>
            <person name="Getino M."/>
            <person name="Pursley I."/>
            <person name="Horton D.L."/>
            <person name="Alikhan N.F."/>
            <person name="Baker D."/>
            <person name="Gharbi K."/>
            <person name="Hall N."/>
            <person name="Watson M."/>
            <person name="Adriaenssens E.M."/>
            <person name="Foster-Nyarko E."/>
            <person name="Jarju S."/>
            <person name="Secka A."/>
            <person name="Antonio M."/>
            <person name="Oren A."/>
            <person name="Chaudhuri R.R."/>
            <person name="La Ragione R."/>
            <person name="Hildebrand F."/>
            <person name="Pallen M.J."/>
        </authorList>
    </citation>
    <scope>NUCLEOTIDE SEQUENCE</scope>
    <source>
        <strain evidence="2">ChiHjej13B12-14962</strain>
    </source>
</reference>
<feature type="compositionally biased region" description="Polar residues" evidence="1">
    <location>
        <begin position="1"/>
        <end position="26"/>
    </location>
</feature>
<evidence type="ECO:0000256" key="1">
    <source>
        <dbReference type="SAM" id="MobiDB-lite"/>
    </source>
</evidence>
<feature type="compositionally biased region" description="Basic and acidic residues" evidence="1">
    <location>
        <begin position="51"/>
        <end position="66"/>
    </location>
</feature>
<dbReference type="AlphaFoldDB" id="A0A921K8Q3"/>
<reference evidence="2" key="2">
    <citation type="submission" date="2021-09" db="EMBL/GenBank/DDBJ databases">
        <authorList>
            <person name="Gilroy R."/>
        </authorList>
    </citation>
    <scope>NUCLEOTIDE SEQUENCE</scope>
    <source>
        <strain evidence="2">ChiHjej13B12-14962</strain>
    </source>
</reference>
<dbReference type="Proteomes" id="UP000703315">
    <property type="component" value="Unassembled WGS sequence"/>
</dbReference>
<accession>A0A921K8Q3</accession>
<gene>
    <name evidence="2" type="ORF">K8V32_12100</name>
</gene>
<protein>
    <submittedName>
        <fullName evidence="2">Uncharacterized protein</fullName>
    </submittedName>
</protein>
<feature type="compositionally biased region" description="Polar residues" evidence="1">
    <location>
        <begin position="41"/>
        <end position="50"/>
    </location>
</feature>
<feature type="non-terminal residue" evidence="2">
    <location>
        <position position="1"/>
    </location>
</feature>
<dbReference type="RefSeq" id="WP_303907775.1">
    <property type="nucleotide sequence ID" value="NZ_DYXC01000142.1"/>
</dbReference>
<sequence>SSHGGRTTTATIQKMASNKLGTLLSSQTTTPTNQHTHTRHASQQETNDPQPNHRESSHKGAEDNTK</sequence>
<evidence type="ECO:0000313" key="2">
    <source>
        <dbReference type="EMBL" id="HJF15516.1"/>
    </source>
</evidence>
<proteinExistence type="predicted"/>
<dbReference type="EMBL" id="DYXC01000142">
    <property type="protein sequence ID" value="HJF15516.1"/>
    <property type="molecule type" value="Genomic_DNA"/>
</dbReference>
<feature type="region of interest" description="Disordered" evidence="1">
    <location>
        <begin position="1"/>
        <end position="66"/>
    </location>
</feature>
<organism evidence="2 3">
    <name type="scientific">Enteractinococcus helveticum</name>
    <dbReference type="NCBI Taxonomy" id="1837282"/>
    <lineage>
        <taxon>Bacteria</taxon>
        <taxon>Bacillati</taxon>
        <taxon>Actinomycetota</taxon>
        <taxon>Actinomycetes</taxon>
        <taxon>Micrococcales</taxon>
        <taxon>Micrococcaceae</taxon>
    </lineage>
</organism>